<name>A0A7S0H891_9CRYP</name>
<gene>
    <name evidence="2" type="ORF">HPHI1048_LOCUS3727</name>
</gene>
<feature type="transmembrane region" description="Helical" evidence="1">
    <location>
        <begin position="31"/>
        <end position="49"/>
    </location>
</feature>
<proteinExistence type="predicted"/>
<sequence>MVKVVPMASVDQQVFTVYVGTSPKRARSNRLAVVGGVFLVAMAAVAVLSTQGHHRSTVMTTKATRASTRLSDLTLASRILAAAPKSSSQQMYAMLQQWQDKQVSEDNVRSQMLAVFPKGINTMLQESSSKVCEKKDEIIGKLSSLLEKLTADAIARNLTDAKSFEEKKESLQAWLEEESSFRLEAEKAKEAEQGASYARVQYEKWKASYQDAKQRVEQLEKSYPKELASIAAERALIKEIIVLLDTFESQPTDQAKQTGKSNTLMQIKAKLSKLQQWAQQSNSAVKIQGIKSLEQKLASFTETSAVRTLLQDMLKELDTREQVVKKVEDEAKAEMNSHFDKLVHYEKDVVDLSNAADKAKEVSAQTDMEREKLNGLKKNSAESYEDEHDEYETVAPPAERAIYILQVIIEKIRSFCAAPSASA</sequence>
<evidence type="ECO:0000256" key="1">
    <source>
        <dbReference type="SAM" id="Phobius"/>
    </source>
</evidence>
<dbReference type="AlphaFoldDB" id="A0A7S0H891"/>
<organism evidence="2">
    <name type="scientific">Hanusia phi</name>
    <dbReference type="NCBI Taxonomy" id="3032"/>
    <lineage>
        <taxon>Eukaryota</taxon>
        <taxon>Cryptophyceae</taxon>
        <taxon>Pyrenomonadales</taxon>
        <taxon>Geminigeraceae</taxon>
        <taxon>Hanusia</taxon>
    </lineage>
</organism>
<dbReference type="EMBL" id="HBEO01005247">
    <property type="protein sequence ID" value="CAD8471660.1"/>
    <property type="molecule type" value="Transcribed_RNA"/>
</dbReference>
<protein>
    <submittedName>
        <fullName evidence="2">Uncharacterized protein</fullName>
    </submittedName>
</protein>
<keyword evidence="1" id="KW-1133">Transmembrane helix</keyword>
<accession>A0A7S0H891</accession>
<keyword evidence="1" id="KW-0472">Membrane</keyword>
<reference evidence="2" key="1">
    <citation type="submission" date="2021-01" db="EMBL/GenBank/DDBJ databases">
        <authorList>
            <person name="Corre E."/>
            <person name="Pelletier E."/>
            <person name="Niang G."/>
            <person name="Scheremetjew M."/>
            <person name="Finn R."/>
            <person name="Kale V."/>
            <person name="Holt S."/>
            <person name="Cochrane G."/>
            <person name="Meng A."/>
            <person name="Brown T."/>
            <person name="Cohen L."/>
        </authorList>
    </citation>
    <scope>NUCLEOTIDE SEQUENCE</scope>
    <source>
        <strain evidence="2">CCMP325</strain>
    </source>
</reference>
<evidence type="ECO:0000313" key="2">
    <source>
        <dbReference type="EMBL" id="CAD8471660.1"/>
    </source>
</evidence>
<keyword evidence="1" id="KW-0812">Transmembrane</keyword>